<feature type="region of interest" description="Disordered" evidence="1">
    <location>
        <begin position="1"/>
        <end position="26"/>
    </location>
</feature>
<evidence type="ECO:0000313" key="3">
    <source>
        <dbReference type="Proteomes" id="UP000799428"/>
    </source>
</evidence>
<organism evidence="2 3">
    <name type="scientific">Pleomassaria siparia CBS 279.74</name>
    <dbReference type="NCBI Taxonomy" id="1314801"/>
    <lineage>
        <taxon>Eukaryota</taxon>
        <taxon>Fungi</taxon>
        <taxon>Dikarya</taxon>
        <taxon>Ascomycota</taxon>
        <taxon>Pezizomycotina</taxon>
        <taxon>Dothideomycetes</taxon>
        <taxon>Pleosporomycetidae</taxon>
        <taxon>Pleosporales</taxon>
        <taxon>Pleomassariaceae</taxon>
        <taxon>Pleomassaria</taxon>
    </lineage>
</organism>
<accession>A0A6G1JQ02</accession>
<keyword evidence="3" id="KW-1185">Reference proteome</keyword>
<dbReference type="Proteomes" id="UP000799428">
    <property type="component" value="Unassembled WGS sequence"/>
</dbReference>
<evidence type="ECO:0000256" key="1">
    <source>
        <dbReference type="SAM" id="MobiDB-lite"/>
    </source>
</evidence>
<proteinExistence type="predicted"/>
<reference evidence="2" key="1">
    <citation type="journal article" date="2020" name="Stud. Mycol.">
        <title>101 Dothideomycetes genomes: a test case for predicting lifestyles and emergence of pathogens.</title>
        <authorList>
            <person name="Haridas S."/>
            <person name="Albert R."/>
            <person name="Binder M."/>
            <person name="Bloem J."/>
            <person name="Labutti K."/>
            <person name="Salamov A."/>
            <person name="Andreopoulos B."/>
            <person name="Baker S."/>
            <person name="Barry K."/>
            <person name="Bills G."/>
            <person name="Bluhm B."/>
            <person name="Cannon C."/>
            <person name="Castanera R."/>
            <person name="Culley D."/>
            <person name="Daum C."/>
            <person name="Ezra D."/>
            <person name="Gonzalez J."/>
            <person name="Henrissat B."/>
            <person name="Kuo A."/>
            <person name="Liang C."/>
            <person name="Lipzen A."/>
            <person name="Lutzoni F."/>
            <person name="Magnuson J."/>
            <person name="Mondo S."/>
            <person name="Nolan M."/>
            <person name="Ohm R."/>
            <person name="Pangilinan J."/>
            <person name="Park H.-J."/>
            <person name="Ramirez L."/>
            <person name="Alfaro M."/>
            <person name="Sun H."/>
            <person name="Tritt A."/>
            <person name="Yoshinaga Y."/>
            <person name="Zwiers L.-H."/>
            <person name="Turgeon B."/>
            <person name="Goodwin S."/>
            <person name="Spatafora J."/>
            <person name="Crous P."/>
            <person name="Grigoriev I."/>
        </authorList>
    </citation>
    <scope>NUCLEOTIDE SEQUENCE</scope>
    <source>
        <strain evidence="2">CBS 279.74</strain>
    </source>
</reference>
<dbReference type="AlphaFoldDB" id="A0A6G1JQ02"/>
<sequence length="86" mass="9269">MTNTPAPCRALAEQDTPVPYEDKASVTLSKRPASSFSKERTYSLHKKAATAAPDEKEAARASVTTLNVLMPLTWPSSTASSLNFNN</sequence>
<gene>
    <name evidence="2" type="ORF">K504DRAFT_508902</name>
</gene>
<name>A0A6G1JQ02_9PLEO</name>
<dbReference type="EMBL" id="MU005805">
    <property type="protein sequence ID" value="KAF2702580.1"/>
    <property type="molecule type" value="Genomic_DNA"/>
</dbReference>
<protein>
    <submittedName>
        <fullName evidence="2">Uncharacterized protein</fullName>
    </submittedName>
</protein>
<evidence type="ECO:0000313" key="2">
    <source>
        <dbReference type="EMBL" id="KAF2702580.1"/>
    </source>
</evidence>